<reference evidence="5 6" key="2">
    <citation type="submission" date="2020-08" db="EMBL/GenBank/DDBJ databases">
        <title>Adhaeribacter dokdonensis sp. nov., isolated from the rhizosphere of Elymus tsukushiensis, a plant native to the Dokdo Islands, Republic of Korea.</title>
        <authorList>
            <person name="Ghim S.Y."/>
        </authorList>
    </citation>
    <scope>NUCLEOTIDE SEQUENCE [LARGE SCALE GENOMIC DNA]</scope>
    <source>
        <strain evidence="5 6">KUDC8001</strain>
    </source>
</reference>
<dbReference type="Pfam" id="PF12840">
    <property type="entry name" value="HTH_20"/>
    <property type="match status" value="1"/>
</dbReference>
<protein>
    <submittedName>
        <fullName evidence="5">Winged helix-turn-helix transcriptional regulator</fullName>
    </submittedName>
</protein>
<dbReference type="GO" id="GO:0003677">
    <property type="term" value="F:DNA binding"/>
    <property type="evidence" value="ECO:0007669"/>
    <property type="project" value="UniProtKB-KW"/>
</dbReference>
<dbReference type="GO" id="GO:0003700">
    <property type="term" value="F:DNA-binding transcription factor activity"/>
    <property type="evidence" value="ECO:0007669"/>
    <property type="project" value="InterPro"/>
</dbReference>
<dbReference type="SUPFAM" id="SSF46785">
    <property type="entry name" value="Winged helix' DNA-binding domain"/>
    <property type="match status" value="1"/>
</dbReference>
<dbReference type="KEGG" id="add:HUW48_06775"/>
<evidence type="ECO:0000259" key="4">
    <source>
        <dbReference type="PROSITE" id="PS50987"/>
    </source>
</evidence>
<dbReference type="InterPro" id="IPR036388">
    <property type="entry name" value="WH-like_DNA-bd_sf"/>
</dbReference>
<dbReference type="InterPro" id="IPR001845">
    <property type="entry name" value="HTH_ArsR_DNA-bd_dom"/>
</dbReference>
<dbReference type="Proteomes" id="UP000514509">
    <property type="component" value="Chromosome"/>
</dbReference>
<dbReference type="InterPro" id="IPR011991">
    <property type="entry name" value="ArsR-like_HTH"/>
</dbReference>
<gene>
    <name evidence="5" type="ORF">HUW48_06775</name>
</gene>
<accession>A0A7L7LF63</accession>
<keyword evidence="6" id="KW-1185">Reference proteome</keyword>
<evidence type="ECO:0000256" key="3">
    <source>
        <dbReference type="ARBA" id="ARBA00023163"/>
    </source>
</evidence>
<dbReference type="Gene3D" id="1.10.10.10">
    <property type="entry name" value="Winged helix-like DNA-binding domain superfamily/Winged helix DNA-binding domain"/>
    <property type="match status" value="1"/>
</dbReference>
<feature type="domain" description="HTH arsR-type" evidence="4">
    <location>
        <begin position="1"/>
        <end position="96"/>
    </location>
</feature>
<dbReference type="PRINTS" id="PR00778">
    <property type="entry name" value="HTHARSR"/>
</dbReference>
<evidence type="ECO:0000256" key="1">
    <source>
        <dbReference type="ARBA" id="ARBA00023015"/>
    </source>
</evidence>
<dbReference type="AlphaFoldDB" id="A0A7L7LF63"/>
<dbReference type="PROSITE" id="PS50987">
    <property type="entry name" value="HTH_ARSR_2"/>
    <property type="match status" value="1"/>
</dbReference>
<proteinExistence type="predicted"/>
<dbReference type="CDD" id="cd00090">
    <property type="entry name" value="HTH_ARSR"/>
    <property type="match status" value="1"/>
</dbReference>
<keyword evidence="3" id="KW-0804">Transcription</keyword>
<dbReference type="NCBIfam" id="NF033788">
    <property type="entry name" value="HTH_metalloreg"/>
    <property type="match status" value="1"/>
</dbReference>
<evidence type="ECO:0000313" key="5">
    <source>
        <dbReference type="EMBL" id="QMU31471.1"/>
    </source>
</evidence>
<name>A0A7L7LF63_9BACT</name>
<keyword evidence="1" id="KW-0805">Transcription regulation</keyword>
<evidence type="ECO:0000313" key="6">
    <source>
        <dbReference type="Proteomes" id="UP000514509"/>
    </source>
</evidence>
<dbReference type="PANTHER" id="PTHR33154:SF33">
    <property type="entry name" value="TRANSCRIPTIONAL REPRESSOR SDPR"/>
    <property type="match status" value="1"/>
</dbReference>
<dbReference type="InterPro" id="IPR051081">
    <property type="entry name" value="HTH_MetalResp_TranReg"/>
</dbReference>
<dbReference type="InterPro" id="IPR036390">
    <property type="entry name" value="WH_DNA-bd_sf"/>
</dbReference>
<reference evidence="5 6" key="1">
    <citation type="submission" date="2020-06" db="EMBL/GenBank/DDBJ databases">
        <authorList>
            <person name="Hwang Y.J."/>
        </authorList>
    </citation>
    <scope>NUCLEOTIDE SEQUENCE [LARGE SCALE GENOMIC DNA]</scope>
    <source>
        <strain evidence="5 6">KUDC8001</strain>
    </source>
</reference>
<evidence type="ECO:0000256" key="2">
    <source>
        <dbReference type="ARBA" id="ARBA00023125"/>
    </source>
</evidence>
<keyword evidence="2" id="KW-0238">DNA-binding</keyword>
<sequence>MMENLKNLEKTAKALSDINRLKILELLASQGGTGPCSSIQDCLNLAQPSVSHHLKILQEAGLIRAEKAGRQYTYTLQPTVFKNFISGISFGMVPVSG</sequence>
<dbReference type="PANTHER" id="PTHR33154">
    <property type="entry name" value="TRANSCRIPTIONAL REGULATOR, ARSR FAMILY"/>
    <property type="match status" value="1"/>
</dbReference>
<dbReference type="EMBL" id="CP055153">
    <property type="protein sequence ID" value="QMU31471.1"/>
    <property type="molecule type" value="Genomic_DNA"/>
</dbReference>
<organism evidence="5 6">
    <name type="scientific">Adhaeribacter radiodurans</name>
    <dbReference type="NCBI Taxonomy" id="2745197"/>
    <lineage>
        <taxon>Bacteria</taxon>
        <taxon>Pseudomonadati</taxon>
        <taxon>Bacteroidota</taxon>
        <taxon>Cytophagia</taxon>
        <taxon>Cytophagales</taxon>
        <taxon>Hymenobacteraceae</taxon>
        <taxon>Adhaeribacter</taxon>
    </lineage>
</organism>
<dbReference type="SMART" id="SM00418">
    <property type="entry name" value="HTH_ARSR"/>
    <property type="match status" value="1"/>
</dbReference>